<dbReference type="KEGG" id="tpal:117652590"/>
<dbReference type="RefSeq" id="XP_034253512.1">
    <property type="nucleotide sequence ID" value="XM_034397621.1"/>
</dbReference>
<organism evidence="3">
    <name type="scientific">Thrips palmi</name>
    <name type="common">Melon thrips</name>
    <dbReference type="NCBI Taxonomy" id="161013"/>
    <lineage>
        <taxon>Eukaryota</taxon>
        <taxon>Metazoa</taxon>
        <taxon>Ecdysozoa</taxon>
        <taxon>Arthropoda</taxon>
        <taxon>Hexapoda</taxon>
        <taxon>Insecta</taxon>
        <taxon>Pterygota</taxon>
        <taxon>Neoptera</taxon>
        <taxon>Paraneoptera</taxon>
        <taxon>Thysanoptera</taxon>
        <taxon>Terebrantia</taxon>
        <taxon>Thripoidea</taxon>
        <taxon>Thripidae</taxon>
        <taxon>Thrips</taxon>
    </lineage>
</organism>
<evidence type="ECO:0000256" key="1">
    <source>
        <dbReference type="SAM" id="MobiDB-lite"/>
    </source>
</evidence>
<sequence length="187" mass="21187">MPPRTRRNLADREDATAREVRKYLRAVKKADERDEAADAANRALELQVAELQVRVDEERQRADAADAGRQLQVRVKEDQLEDQVGLPRAQAKEEGTRAKEAKATAMQAEARLERAEVAIRAAQAEAAEVRREAFDAARHDPRFKALVNECAAELAEQQIARRFLETNREVLRANTRVLEMMANMESL</sequence>
<keyword evidence="2" id="KW-1185">Reference proteome</keyword>
<evidence type="ECO:0000313" key="2">
    <source>
        <dbReference type="Proteomes" id="UP000515158"/>
    </source>
</evidence>
<dbReference type="AlphaFoldDB" id="A0A6P9A6I0"/>
<evidence type="ECO:0000313" key="3">
    <source>
        <dbReference type="RefSeq" id="XP_034253512.1"/>
    </source>
</evidence>
<dbReference type="InParanoid" id="A0A6P9A6I0"/>
<feature type="compositionally biased region" description="Basic and acidic residues" evidence="1">
    <location>
        <begin position="90"/>
        <end position="99"/>
    </location>
</feature>
<dbReference type="GeneID" id="117652590"/>
<protein>
    <submittedName>
        <fullName evidence="3">Nuclease SbcCD subunit C-like</fullName>
    </submittedName>
</protein>
<reference evidence="3" key="1">
    <citation type="submission" date="2025-08" db="UniProtKB">
        <authorList>
            <consortium name="RefSeq"/>
        </authorList>
    </citation>
    <scope>IDENTIFICATION</scope>
    <source>
        <tissue evidence="3">Total insect</tissue>
    </source>
</reference>
<gene>
    <name evidence="3" type="primary">LOC117652590</name>
</gene>
<accession>A0A6P9A6I0</accession>
<proteinExistence type="predicted"/>
<name>A0A6P9A6I0_THRPL</name>
<dbReference type="Proteomes" id="UP000515158">
    <property type="component" value="Unplaced"/>
</dbReference>
<feature type="region of interest" description="Disordered" evidence="1">
    <location>
        <begin position="79"/>
        <end position="99"/>
    </location>
</feature>